<feature type="non-terminal residue" evidence="2">
    <location>
        <position position="394"/>
    </location>
</feature>
<feature type="compositionally biased region" description="Basic and acidic residues" evidence="1">
    <location>
        <begin position="203"/>
        <end position="221"/>
    </location>
</feature>
<evidence type="ECO:0000313" key="2">
    <source>
        <dbReference type="EMBL" id="CRK23890.1"/>
    </source>
</evidence>
<feature type="compositionally biased region" description="Basic and acidic residues" evidence="1">
    <location>
        <begin position="237"/>
        <end position="256"/>
    </location>
</feature>
<dbReference type="AlphaFoldDB" id="A0A0G4LQD1"/>
<accession>A0A0G4LQD1</accession>
<feature type="compositionally biased region" description="Basic and acidic residues" evidence="1">
    <location>
        <begin position="265"/>
        <end position="276"/>
    </location>
</feature>
<dbReference type="Proteomes" id="UP000045706">
    <property type="component" value="Unassembled WGS sequence"/>
</dbReference>
<evidence type="ECO:0000313" key="5">
    <source>
        <dbReference type="Proteomes" id="UP000045706"/>
    </source>
</evidence>
<reference evidence="4 5" key="1">
    <citation type="submission" date="2015-05" db="EMBL/GenBank/DDBJ databases">
        <authorList>
            <person name="Fogelqvist Johan"/>
        </authorList>
    </citation>
    <scope>NUCLEOTIDE SEQUENCE [LARGE SCALE GENOMIC DNA]</scope>
    <source>
        <strain evidence="3">VL1</strain>
        <strain evidence="2">VL2</strain>
    </source>
</reference>
<organism evidence="2 5">
    <name type="scientific">Verticillium longisporum</name>
    <name type="common">Verticillium dahliae var. longisporum</name>
    <dbReference type="NCBI Taxonomy" id="100787"/>
    <lineage>
        <taxon>Eukaryota</taxon>
        <taxon>Fungi</taxon>
        <taxon>Dikarya</taxon>
        <taxon>Ascomycota</taxon>
        <taxon>Pezizomycotina</taxon>
        <taxon>Sordariomycetes</taxon>
        <taxon>Hypocreomycetidae</taxon>
        <taxon>Glomerellales</taxon>
        <taxon>Plectosphaerellaceae</taxon>
        <taxon>Verticillium</taxon>
    </lineage>
</organism>
<protein>
    <submittedName>
        <fullName evidence="2">Uncharacterized protein</fullName>
    </submittedName>
</protein>
<dbReference type="Proteomes" id="UP000044602">
    <property type="component" value="Unassembled WGS sequence"/>
</dbReference>
<gene>
    <name evidence="3" type="ORF">BN1708_013900</name>
    <name evidence="2" type="ORF">BN1723_003046</name>
</gene>
<evidence type="ECO:0000313" key="3">
    <source>
        <dbReference type="EMBL" id="CRK24260.1"/>
    </source>
</evidence>
<feature type="region of interest" description="Disordered" evidence="1">
    <location>
        <begin position="199"/>
        <end position="394"/>
    </location>
</feature>
<name>A0A0G4LQD1_VERLO</name>
<dbReference type="EMBL" id="CVQI01015557">
    <property type="protein sequence ID" value="CRK23890.1"/>
    <property type="molecule type" value="Genomic_DNA"/>
</dbReference>
<proteinExistence type="predicted"/>
<dbReference type="EMBL" id="CVQH01016891">
    <property type="protein sequence ID" value="CRK24260.1"/>
    <property type="molecule type" value="Genomic_DNA"/>
</dbReference>
<evidence type="ECO:0000313" key="4">
    <source>
        <dbReference type="Proteomes" id="UP000044602"/>
    </source>
</evidence>
<sequence>MTESNTTILQENQQSRYSELEITAAQALASMAFYHSLQHTAADITTKDHEASHILSLPSSAEGDLELPVPPPDADNRTPAAIENAPDDAGLTEDEVVSTTKRKASGSKQPAKAQEAPKGKKPCAKTESARAKYDRIVALDCLAKRKCANCAKKRRGCDCYIDPEKLNSACAKCTLHKEGCSFVQDAAEPLVPAGIIHAPTSRELPKRRTPAGREETVEKPVKNAMGVAPSDSVPEEVQERIEQELARYKSAPDEQKPAAISASESRPDASRDEKTGLKRTPLPSSRPKLATAIGLAESPSDAPHDGKTSLKRTPLPTSRPKLATTSGGGEKRKPLPDGRPESSSKSTDDSKPEPTEDCDSVPKRETSPPKRRKLGPAAFQMTGANGDSVEDMKR</sequence>
<keyword evidence="4" id="KW-1185">Reference proteome</keyword>
<evidence type="ECO:0000256" key="1">
    <source>
        <dbReference type="SAM" id="MobiDB-lite"/>
    </source>
</evidence>
<feature type="region of interest" description="Disordered" evidence="1">
    <location>
        <begin position="59"/>
        <end position="127"/>
    </location>
</feature>
<feature type="compositionally biased region" description="Basic and acidic residues" evidence="1">
    <location>
        <begin position="329"/>
        <end position="368"/>
    </location>
</feature>